<proteinExistence type="predicted"/>
<comment type="caution">
    <text evidence="1">The sequence shown here is derived from an EMBL/GenBank/DDBJ whole genome shotgun (WGS) entry which is preliminary data.</text>
</comment>
<dbReference type="OrthoDB" id="9775154at2"/>
<name>A0A4Q2J021_9SPHN</name>
<sequence>MANAPSPGDAEARRKATRKRLLDDFQFYARKALKIRTKDAKIIPFVLNRAQRRLIEALLKQWQETGRIRVVILKARQLGFSTAWGGFMYWWISQHRATKGIVVTHKAEASTALFDMTKRYHAEMPGFLRPSTSKANGRELKFDRLDSGYMIATAGADTVGRGETLQLAHLSEVGLWPKGKAREIMNGLLQAVPDVPDTFVAIESTARGMSGPFYEQWKAAEAGESGYLAYFAPWFEDEKYRVSPPEDFQRTPDEEDYCAKVYDEYGEVLDDAQLLFRRRKIAQDGPDLFKQEYPTFPKDAFLTSGSPVFNLEKLAARIEEAPDILHRMEYDPVAGCFKPDPRGRLFLYREIDPHQEYTLGADVSKGTAEGDWSVVQVLDQHKRQVGIWRGQVEPDYFAHICYHLGELFNWGRLAIEFNNHGILPNTMLYKGLMVRGELKTYPNLYTREVYDKTNDETKEELGFYTDVKTRPLIIDELRQAVRDATICLYDKTTLDEMTTFVADPKSGKIEHEVGCHDDTILALAIANHIHEGHWEQIASTDDLYFEMTG</sequence>
<reference evidence="1 2" key="1">
    <citation type="submission" date="2019-01" db="EMBL/GenBank/DDBJ databases">
        <title>Sphingomonas mucosissima sp. nov. and Sphingomonas desiccabilis sp. nov., from biological soil crusts in the Colorado Plateau, USA.</title>
        <authorList>
            <person name="Zhu D."/>
        </authorList>
    </citation>
    <scope>NUCLEOTIDE SEQUENCE [LARGE SCALE GENOMIC DNA]</scope>
    <source>
        <strain evidence="1 2">CP1D</strain>
    </source>
</reference>
<dbReference type="EMBL" id="SDPT01000001">
    <property type="protein sequence ID" value="RXZ34841.1"/>
    <property type="molecule type" value="Genomic_DNA"/>
</dbReference>
<dbReference type="Proteomes" id="UP000292347">
    <property type="component" value="Unassembled WGS sequence"/>
</dbReference>
<dbReference type="Gene3D" id="3.40.50.300">
    <property type="entry name" value="P-loop containing nucleotide triphosphate hydrolases"/>
    <property type="match status" value="1"/>
</dbReference>
<dbReference type="InterPro" id="IPR027417">
    <property type="entry name" value="P-loop_NTPase"/>
</dbReference>
<keyword evidence="2" id="KW-1185">Reference proteome</keyword>
<dbReference type="RefSeq" id="WP_129340623.1">
    <property type="nucleotide sequence ID" value="NZ_JACIDD010000001.1"/>
</dbReference>
<evidence type="ECO:0000313" key="2">
    <source>
        <dbReference type="Proteomes" id="UP000292347"/>
    </source>
</evidence>
<evidence type="ECO:0008006" key="3">
    <source>
        <dbReference type="Google" id="ProtNLM"/>
    </source>
</evidence>
<accession>A0A4Q2J021</accession>
<dbReference type="Gene3D" id="3.30.420.240">
    <property type="match status" value="1"/>
</dbReference>
<dbReference type="AlphaFoldDB" id="A0A4Q2J021"/>
<evidence type="ECO:0000313" key="1">
    <source>
        <dbReference type="EMBL" id="RXZ34841.1"/>
    </source>
</evidence>
<gene>
    <name evidence="1" type="ORF">EO081_04055</name>
</gene>
<organism evidence="1 2">
    <name type="scientific">Sphingomonas desiccabilis</name>
    <dbReference type="NCBI Taxonomy" id="429134"/>
    <lineage>
        <taxon>Bacteria</taxon>
        <taxon>Pseudomonadati</taxon>
        <taxon>Pseudomonadota</taxon>
        <taxon>Alphaproteobacteria</taxon>
        <taxon>Sphingomonadales</taxon>
        <taxon>Sphingomonadaceae</taxon>
        <taxon>Sphingomonas</taxon>
    </lineage>
</organism>
<protein>
    <recommendedName>
        <fullName evidence="3">Terminase</fullName>
    </recommendedName>
</protein>